<sequence>MNCNGKIFGSILVQLWFIMHSVIGHHQRAPHPAYSFGASIYSTSNQNPSTNTAIKPQVWEKEQQILNMYQSTTAQVGQTSTKINEINHQILTTSLDIVATNVMRFDQYIDSVDSKTKDCKYNSGTQIQRVKDLLNAKLKTKITHCMTRVNNKIGTYEKSIQDELNKYNNVILQQIKTILLHCNKMHEEVMTFCLDKSMQISVYVSDKFLSSVNGYFSHALIAYNQSNTTLMECLQRDLQANKKHFHWAIKLFRTAACKHVLNT</sequence>
<organism evidence="2">
    <name type="scientific">Cacopsylla melanoneura</name>
    <dbReference type="NCBI Taxonomy" id="428564"/>
    <lineage>
        <taxon>Eukaryota</taxon>
        <taxon>Metazoa</taxon>
        <taxon>Ecdysozoa</taxon>
        <taxon>Arthropoda</taxon>
        <taxon>Hexapoda</taxon>
        <taxon>Insecta</taxon>
        <taxon>Pterygota</taxon>
        <taxon>Neoptera</taxon>
        <taxon>Paraneoptera</taxon>
        <taxon>Hemiptera</taxon>
        <taxon>Sternorrhyncha</taxon>
        <taxon>Psylloidea</taxon>
        <taxon>Psyllidae</taxon>
        <taxon>Psyllinae</taxon>
        <taxon>Cacopsylla</taxon>
    </lineage>
</organism>
<name>A0A8D8SV83_9HEMI</name>
<keyword evidence="1" id="KW-0732">Signal</keyword>
<evidence type="ECO:0000256" key="1">
    <source>
        <dbReference type="SAM" id="SignalP"/>
    </source>
</evidence>
<protein>
    <submittedName>
        <fullName evidence="2">Uncharacterized protein</fullName>
    </submittedName>
</protein>
<proteinExistence type="predicted"/>
<feature type="signal peptide" evidence="1">
    <location>
        <begin position="1"/>
        <end position="24"/>
    </location>
</feature>
<dbReference type="EMBL" id="HBUF01240157">
    <property type="protein sequence ID" value="CAG6676568.1"/>
    <property type="molecule type" value="Transcribed_RNA"/>
</dbReference>
<accession>A0A8D8SV83</accession>
<feature type="chain" id="PRO_5036262007" evidence="1">
    <location>
        <begin position="25"/>
        <end position="263"/>
    </location>
</feature>
<evidence type="ECO:0000313" key="2">
    <source>
        <dbReference type="EMBL" id="CAG6676569.1"/>
    </source>
</evidence>
<reference evidence="2" key="1">
    <citation type="submission" date="2021-05" db="EMBL/GenBank/DDBJ databases">
        <authorList>
            <person name="Alioto T."/>
            <person name="Alioto T."/>
            <person name="Gomez Garrido J."/>
        </authorList>
    </citation>
    <scope>NUCLEOTIDE SEQUENCE</scope>
</reference>
<dbReference type="EMBL" id="HBUF01240159">
    <property type="protein sequence ID" value="CAG6676570.1"/>
    <property type="molecule type" value="Transcribed_RNA"/>
</dbReference>
<dbReference type="EMBL" id="HBUF01240158">
    <property type="protein sequence ID" value="CAG6676569.1"/>
    <property type="molecule type" value="Transcribed_RNA"/>
</dbReference>
<dbReference type="AlphaFoldDB" id="A0A8D8SV83"/>